<comment type="caution">
    <text evidence="5">The sequence shown here is derived from an EMBL/GenBank/DDBJ whole genome shotgun (WGS) entry which is preliminary data.</text>
</comment>
<dbReference type="InterPro" id="IPR001789">
    <property type="entry name" value="Sig_transdc_resp-reg_receiver"/>
</dbReference>
<feature type="modified residue" description="4-aspartylphosphate" evidence="3">
    <location>
        <position position="189"/>
    </location>
</feature>
<feature type="domain" description="Response regulatory" evidence="4">
    <location>
        <begin position="140"/>
        <end position="254"/>
    </location>
</feature>
<evidence type="ECO:0000313" key="6">
    <source>
        <dbReference type="Proteomes" id="UP000277424"/>
    </source>
</evidence>
<dbReference type="EMBL" id="RBIG01000001">
    <property type="protein sequence ID" value="RKQ72633.1"/>
    <property type="molecule type" value="Genomic_DNA"/>
</dbReference>
<keyword evidence="2" id="KW-0902">Two-component regulatory system</keyword>
<dbReference type="PROSITE" id="PS50110">
    <property type="entry name" value="RESPONSE_REGULATORY"/>
    <property type="match status" value="2"/>
</dbReference>
<name>A0A420WNP7_9PROT</name>
<sequence length="270" mass="29375">MPAMTDSIVNILLVGDIASRRVSIRAMLEAADTSFRIGTAETIGQAAARLQSGSVDLVILDSREGTAIDLGSIPVLRCLAPTLPILAVVPMLEEMDSRVADYHGASGCFVLENYDEKGIAALLRRHLTRPVQSDATRVPHVLIVEDEPATAEILTRYVAWRGYRVSVVSNGREALDLMVSDPADLVITDLDMPVLDGEGLIAELQACEKRPHIIVVTGNPVSDLTWKKLRNAVVELYQKPLNLKEIGRTVERLIGISLRPVLGTPTIEAR</sequence>
<dbReference type="InterPro" id="IPR011006">
    <property type="entry name" value="CheY-like_superfamily"/>
</dbReference>
<keyword evidence="1 3" id="KW-0597">Phosphoprotein</keyword>
<dbReference type="Proteomes" id="UP000277424">
    <property type="component" value="Unassembled WGS sequence"/>
</dbReference>
<feature type="modified residue" description="4-aspartylphosphate" evidence="3">
    <location>
        <position position="61"/>
    </location>
</feature>
<gene>
    <name evidence="5" type="ORF">BCL74_0401</name>
</gene>
<organism evidence="5 6">
    <name type="scientific">Oceanibaculum indicum</name>
    <dbReference type="NCBI Taxonomy" id="526216"/>
    <lineage>
        <taxon>Bacteria</taxon>
        <taxon>Pseudomonadati</taxon>
        <taxon>Pseudomonadota</taxon>
        <taxon>Alphaproteobacteria</taxon>
        <taxon>Rhodospirillales</taxon>
        <taxon>Oceanibaculaceae</taxon>
        <taxon>Oceanibaculum</taxon>
    </lineage>
</organism>
<evidence type="ECO:0000256" key="2">
    <source>
        <dbReference type="ARBA" id="ARBA00023012"/>
    </source>
</evidence>
<evidence type="ECO:0000259" key="4">
    <source>
        <dbReference type="PROSITE" id="PS50110"/>
    </source>
</evidence>
<feature type="domain" description="Response regulatory" evidence="4">
    <location>
        <begin position="10"/>
        <end position="126"/>
    </location>
</feature>
<evidence type="ECO:0000313" key="5">
    <source>
        <dbReference type="EMBL" id="RKQ72633.1"/>
    </source>
</evidence>
<protein>
    <submittedName>
        <fullName evidence="5">Response regulator receiver domain-containing protein</fullName>
    </submittedName>
</protein>
<reference evidence="5 6" key="1">
    <citation type="submission" date="2018-10" db="EMBL/GenBank/DDBJ databases">
        <title>Comparative analysis of microorganisms from saline springs in Andes Mountain Range, Colombia.</title>
        <authorList>
            <person name="Rubin E."/>
        </authorList>
    </citation>
    <scope>NUCLEOTIDE SEQUENCE [LARGE SCALE GENOMIC DNA]</scope>
    <source>
        <strain evidence="5 6">USBA 36</strain>
    </source>
</reference>
<dbReference type="InterPro" id="IPR050595">
    <property type="entry name" value="Bact_response_regulator"/>
</dbReference>
<proteinExistence type="predicted"/>
<dbReference type="PANTHER" id="PTHR44591">
    <property type="entry name" value="STRESS RESPONSE REGULATOR PROTEIN 1"/>
    <property type="match status" value="1"/>
</dbReference>
<dbReference type="GO" id="GO:0000160">
    <property type="term" value="P:phosphorelay signal transduction system"/>
    <property type="evidence" value="ECO:0007669"/>
    <property type="project" value="UniProtKB-KW"/>
</dbReference>
<evidence type="ECO:0000256" key="3">
    <source>
        <dbReference type="PROSITE-ProRule" id="PRU00169"/>
    </source>
</evidence>
<evidence type="ECO:0000256" key="1">
    <source>
        <dbReference type="ARBA" id="ARBA00022553"/>
    </source>
</evidence>
<dbReference type="SMART" id="SM00448">
    <property type="entry name" value="REC"/>
    <property type="match status" value="1"/>
</dbReference>
<dbReference type="SUPFAM" id="SSF52172">
    <property type="entry name" value="CheY-like"/>
    <property type="match status" value="2"/>
</dbReference>
<dbReference type="Gene3D" id="3.40.50.2300">
    <property type="match status" value="2"/>
</dbReference>
<dbReference type="Pfam" id="PF00072">
    <property type="entry name" value="Response_reg"/>
    <property type="match status" value="1"/>
</dbReference>
<dbReference type="PANTHER" id="PTHR44591:SF14">
    <property type="entry name" value="PROTEIN PILG"/>
    <property type="match status" value="1"/>
</dbReference>
<accession>A0A420WNP7</accession>
<dbReference type="AlphaFoldDB" id="A0A420WNP7"/>